<accession>A0A1F4TLP2</accession>
<evidence type="ECO:0000313" key="3">
    <source>
        <dbReference type="Proteomes" id="UP000178951"/>
    </source>
</evidence>
<keyword evidence="1" id="KW-0812">Transmembrane</keyword>
<keyword evidence="1" id="KW-0472">Membrane</keyword>
<dbReference type="Proteomes" id="UP000178951">
    <property type="component" value="Unassembled WGS sequence"/>
</dbReference>
<feature type="transmembrane region" description="Helical" evidence="1">
    <location>
        <begin position="54"/>
        <end position="72"/>
    </location>
</feature>
<name>A0A1F4TLP2_UNCSA</name>
<dbReference type="STRING" id="1802583.A2311_02485"/>
<evidence type="ECO:0000256" key="1">
    <source>
        <dbReference type="SAM" id="Phobius"/>
    </source>
</evidence>
<proteinExistence type="predicted"/>
<gene>
    <name evidence="2" type="ORF">A2311_02485</name>
</gene>
<dbReference type="AlphaFoldDB" id="A0A1F4TLP2"/>
<protein>
    <submittedName>
        <fullName evidence="2">Uncharacterized protein</fullName>
    </submittedName>
</protein>
<dbReference type="EMBL" id="MEUF01000058">
    <property type="protein sequence ID" value="OGC33604.1"/>
    <property type="molecule type" value="Genomic_DNA"/>
</dbReference>
<reference evidence="2 3" key="1">
    <citation type="journal article" date="2016" name="Nat. Commun.">
        <title>Thousands of microbial genomes shed light on interconnected biogeochemical processes in an aquifer system.</title>
        <authorList>
            <person name="Anantharaman K."/>
            <person name="Brown C.T."/>
            <person name="Hug L.A."/>
            <person name="Sharon I."/>
            <person name="Castelle C.J."/>
            <person name="Probst A.J."/>
            <person name="Thomas B.C."/>
            <person name="Singh A."/>
            <person name="Wilkins M.J."/>
            <person name="Karaoz U."/>
            <person name="Brodie E.L."/>
            <person name="Williams K.H."/>
            <person name="Hubbard S.S."/>
            <person name="Banfield J.F."/>
        </authorList>
    </citation>
    <scope>NUCLEOTIDE SEQUENCE [LARGE SCALE GENOMIC DNA]</scope>
</reference>
<feature type="transmembrane region" description="Helical" evidence="1">
    <location>
        <begin position="20"/>
        <end position="42"/>
    </location>
</feature>
<sequence>MTIEEMVVHLKGHPRKMKFIAYAALIVFGGFFCLGLMLISFVPEGLDAEGRWTLRILSVIATALWIFALLEIRKSLSSWDKIIEAIVNSPDKIVWVYKGITVFHKSDAEFTNWQRLFIHLIDGTADSFTLRKPEAVAILKYLSEHLPKISLGWSDELQKTYKANPKLLLERPQRSDQVRKFPYRYVYVPI</sequence>
<evidence type="ECO:0000313" key="2">
    <source>
        <dbReference type="EMBL" id="OGC33604.1"/>
    </source>
</evidence>
<comment type="caution">
    <text evidence="2">The sequence shown here is derived from an EMBL/GenBank/DDBJ whole genome shotgun (WGS) entry which is preliminary data.</text>
</comment>
<organism evidence="2 3">
    <name type="scientific">candidate division WOR-1 bacterium RIFOXYB2_FULL_48_7</name>
    <dbReference type="NCBI Taxonomy" id="1802583"/>
    <lineage>
        <taxon>Bacteria</taxon>
        <taxon>Bacillati</taxon>
        <taxon>Saganbacteria</taxon>
    </lineage>
</organism>
<keyword evidence="1" id="KW-1133">Transmembrane helix</keyword>